<feature type="domain" description="CFAP61 dimerisation" evidence="3">
    <location>
        <begin position="999"/>
        <end position="1114"/>
    </location>
</feature>
<dbReference type="InterPro" id="IPR036188">
    <property type="entry name" value="FAD/NAD-bd_sf"/>
</dbReference>
<accession>A0A8B9KCD0</accession>
<proteinExistence type="predicted"/>
<evidence type="ECO:0000313" key="5">
    <source>
        <dbReference type="Ensembl" id="ENSAMXP00005035273.1"/>
    </source>
</evidence>
<dbReference type="InterPro" id="IPR038884">
    <property type="entry name" value="CFAP61"/>
</dbReference>
<keyword evidence="4" id="KW-0282">Flagellum</keyword>
<evidence type="ECO:0000313" key="6">
    <source>
        <dbReference type="Proteomes" id="UP000694621"/>
    </source>
</evidence>
<dbReference type="InterPro" id="IPR056299">
    <property type="entry name" value="CFAP61_dimer"/>
</dbReference>
<feature type="region of interest" description="Disordered" evidence="1">
    <location>
        <begin position="270"/>
        <end position="331"/>
    </location>
</feature>
<dbReference type="SUPFAM" id="SSF51905">
    <property type="entry name" value="FAD/NAD(P)-binding domain"/>
    <property type="match status" value="1"/>
</dbReference>
<evidence type="ECO:0000313" key="7">
    <source>
        <dbReference type="Proteomes" id="UP000752171"/>
    </source>
</evidence>
<evidence type="ECO:0000259" key="2">
    <source>
        <dbReference type="Pfam" id="PF16092"/>
    </source>
</evidence>
<dbReference type="EMBL" id="JAICCE010000001">
    <property type="protein sequence ID" value="KAG9283109.1"/>
    <property type="molecule type" value="Genomic_DNA"/>
</dbReference>
<evidence type="ECO:0000313" key="4">
    <source>
        <dbReference type="EMBL" id="KAG9283109.1"/>
    </source>
</evidence>
<dbReference type="Proteomes" id="UP000752171">
    <property type="component" value="Unassembled WGS sequence"/>
</dbReference>
<keyword evidence="4" id="KW-0969">Cilium</keyword>
<dbReference type="AlphaFoldDB" id="A0A8B9KCD0"/>
<dbReference type="Ensembl" id="ENSAMXT00005038469.1">
    <property type="protein sequence ID" value="ENSAMXP00005035273.1"/>
    <property type="gene ID" value="ENSAMXG00005016944.1"/>
</dbReference>
<dbReference type="PANTHER" id="PTHR21178:SF8">
    <property type="entry name" value="CILIA- AND FLAGELLA-ASSOCIATED PROTEIN 61"/>
    <property type="match status" value="1"/>
</dbReference>
<dbReference type="PANTHER" id="PTHR21178">
    <property type="entry name" value="CILIA- AND FLAGELLA-ASSOCIATED PROTEIN 61"/>
    <property type="match status" value="1"/>
</dbReference>
<reference evidence="4 7" key="1">
    <citation type="submission" date="2021-07" db="EMBL/GenBank/DDBJ databases">
        <authorList>
            <person name="Imarazene B."/>
            <person name="Zahm M."/>
            <person name="Klopp C."/>
            <person name="Cabau C."/>
            <person name="Beille S."/>
            <person name="Jouanno E."/>
            <person name="Castinel A."/>
            <person name="Lluch J."/>
            <person name="Gil L."/>
            <person name="Kuchtly C."/>
            <person name="Lopez Roques C."/>
            <person name="Donnadieu C."/>
            <person name="Parrinello H."/>
            <person name="Journot L."/>
            <person name="Du K."/>
            <person name="Schartl M."/>
            <person name="Retaux S."/>
            <person name="Guiguen Y."/>
        </authorList>
    </citation>
    <scope>NUCLEOTIDE SEQUENCE [LARGE SCALE GENOMIC DNA]</scope>
    <source>
        <strain evidence="4">Pach_M1</strain>
        <tissue evidence="4">Testis</tissue>
    </source>
</reference>
<dbReference type="GeneID" id="103034939"/>
<protein>
    <submittedName>
        <fullName evidence="4">Cilia- and flagella-associated protein 61 isoform X1</fullName>
    </submittedName>
</protein>
<dbReference type="Proteomes" id="UP000694621">
    <property type="component" value="Unplaced"/>
</dbReference>
<name>A0A8B9KCD0_ASTMX</name>
<evidence type="ECO:0000259" key="3">
    <source>
        <dbReference type="Pfam" id="PF23150"/>
    </source>
</evidence>
<sequence length="1204" mass="135579">MRVITSSSGQVETVTVRRTESSDAEQICELLSPTAAAVFGRVNVIYLLEKANLAVTLSTAKNQILAHAAFLDHPIGDLVDQASWEEFLQIHYNGAAFTPLNTLFLHLFVARSSFAAESAKEIIRTVFSAITELEYICLVTPYSSCLEPALDGIFEPMHCVTEGLQCAAFVCNRHNHCPRLHVRKARVEDLDDITTLLVEQTKAQASSYGPYFLADLIEAQDETNHVAVCENEGIAVGFMSVSSEVNLTLLNQCFELSPFDGLLKINPADQTNETEEPQQDQPTEENTEHHSEIILTQESNEVPAVEGPEEGSECGAGISRVSCGTSETEPIRAHTKDCTGSNVGSEPAQSPNAFCIQLFAIDKRFEMRSVDFLPYVFKVFPERDFCIISVPKLDPEFPLLQTFLRAAPRPFSNLPQELYIFHRTGLLKSLQVRVPVCDDTVAVQRLVENLSLDKALMDDLDMFLKARRDPDGTPIQAFVVEIEEQIVGIVLIRNEQDIEYIRANYNIENFVYFSHYQLEEHGQLCHFALHPTFQHYTKHILKEVLRLAHKSCLYYLVYPTYCSQQENNAFVSYLTAALKCMVPVQPRRQIIYPLEELGINAPSTLITKQQVPYALNHINRKLTLEPKVTVNTRIVVVGASDTGIAFLESLVFCPHLQFNNLTLISTHGLPDCQGTDSTTFLTTSHCYSERDYALLSLSSWVSVVTGKMTAIDRTAKHVQVSEGRVVPYDHLVLCTGQQYQIPCPTGIDISKWSSTSQEPDKPRCRKYTGHVPSNFFTLNDQHDCTQAYNWLLENFIEQDGNAVVYGDSIDMYSCVETLLCLGVRGSRIHVVHTPADKPQSSFKNSAVDQAVRSALQKKEVHVHHGCLLAQLNDGQHPEPLTAVSFTTDGPPLRLECAVFFNFSCKGVDFDAFKAINDACLVFDGRLVIDTAFHTNDCAIRAAGPLTKYSRRYYADQWSHTDFNSKEVGQELVSVLLPFFDPTLETPNNPAPAEDRLIPIHTQPKIRGGRLPGGYSYLHVAKPSIYTNTAPSADRSGREMVTGRVETGNYFHLQFNTHGLLEAFTCLSHRTLPVSNYLCLYGKHQLLLNHLYMRFDQDLIHDLYSYFRETWCMAIFHDRFADFEQEVRQIMESTTKVQVDLDLVSIPKLAEMIVYGTLVAAEEPRLYLNQMFKNSEGPDALKRSVLDYLKYNRYHLPMYAQARLL</sequence>
<reference evidence="5" key="2">
    <citation type="submission" date="2025-05" db="UniProtKB">
        <authorList>
            <consortium name="Ensembl"/>
        </authorList>
    </citation>
    <scope>IDENTIFICATION</scope>
</reference>
<dbReference type="InterPro" id="IPR032151">
    <property type="entry name" value="CFAP61_N"/>
</dbReference>
<evidence type="ECO:0000256" key="1">
    <source>
        <dbReference type="SAM" id="MobiDB-lite"/>
    </source>
</evidence>
<feature type="compositionally biased region" description="Acidic residues" evidence="1">
    <location>
        <begin position="272"/>
        <end position="285"/>
    </location>
</feature>
<feature type="domain" description="Cilia- and flagella-associated protein 61 N-terminal" evidence="2">
    <location>
        <begin position="15"/>
        <end position="264"/>
    </location>
</feature>
<keyword evidence="4" id="KW-0966">Cell projection</keyword>
<dbReference type="CTD" id="26074"/>
<dbReference type="KEGG" id="amex:103034939"/>
<organism evidence="5 6">
    <name type="scientific">Astyanax mexicanus</name>
    <name type="common">Blind cave fish</name>
    <name type="synonym">Astyanax fasciatus mexicanus</name>
    <dbReference type="NCBI Taxonomy" id="7994"/>
    <lineage>
        <taxon>Eukaryota</taxon>
        <taxon>Metazoa</taxon>
        <taxon>Chordata</taxon>
        <taxon>Craniata</taxon>
        <taxon>Vertebrata</taxon>
        <taxon>Euteleostomi</taxon>
        <taxon>Actinopterygii</taxon>
        <taxon>Neopterygii</taxon>
        <taxon>Teleostei</taxon>
        <taxon>Ostariophysi</taxon>
        <taxon>Characiformes</taxon>
        <taxon>Characoidei</taxon>
        <taxon>Acestrorhamphidae</taxon>
        <taxon>Acestrorhamphinae</taxon>
        <taxon>Astyanax</taxon>
    </lineage>
</organism>
<gene>
    <name evidence="5" type="primary">cfap61</name>
    <name evidence="4" type="synonym">CFAP61</name>
    <name evidence="4" type="ORF">AMEX_G1846</name>
</gene>
<dbReference type="Pfam" id="PF23150">
    <property type="entry name" value="CFAP61_dimer"/>
    <property type="match status" value="1"/>
</dbReference>
<dbReference type="OMA" id="RWNEGQI"/>
<dbReference type="Gene3D" id="3.50.50.60">
    <property type="entry name" value="FAD/NAD(P)-binding domain"/>
    <property type="match status" value="2"/>
</dbReference>
<dbReference type="Pfam" id="PF16092">
    <property type="entry name" value="CFAP61_N"/>
    <property type="match status" value="1"/>
</dbReference>
<dbReference type="OrthoDB" id="382863at2759"/>